<evidence type="ECO:0000313" key="2">
    <source>
        <dbReference type="Proteomes" id="UP000439123"/>
    </source>
</evidence>
<proteinExistence type="predicted"/>
<dbReference type="EMBL" id="CABWLC010000012">
    <property type="protein sequence ID" value="VXA85112.1"/>
    <property type="molecule type" value="Genomic_DNA"/>
</dbReference>
<dbReference type="Proteomes" id="UP000439123">
    <property type="component" value="Unassembled WGS sequence"/>
</dbReference>
<evidence type="ECO:0000313" key="1">
    <source>
        <dbReference type="EMBL" id="VXA85112.1"/>
    </source>
</evidence>
<protein>
    <submittedName>
        <fullName evidence="1">Uncharacterized protein</fullName>
    </submittedName>
</protein>
<accession>A0A653L2G5</accession>
<sequence length="59" mass="6459">MGFSVGLWLLCSALYVAYDVRLPDGAHTCGAFPWPCFGAVRQIEEGPTMWGLLRLGATR</sequence>
<organism evidence="1 2">
    <name type="scientific">Aeromonas veronii</name>
    <dbReference type="NCBI Taxonomy" id="654"/>
    <lineage>
        <taxon>Bacteria</taxon>
        <taxon>Pseudomonadati</taxon>
        <taxon>Pseudomonadota</taxon>
        <taxon>Gammaproteobacteria</taxon>
        <taxon>Aeromonadales</taxon>
        <taxon>Aeromonadaceae</taxon>
        <taxon>Aeromonas</taxon>
    </lineage>
</organism>
<name>A0A653L2G5_AERVE</name>
<reference evidence="1 2" key="1">
    <citation type="submission" date="2019-10" db="EMBL/GenBank/DDBJ databases">
        <authorList>
            <person name="Karimi E."/>
        </authorList>
    </citation>
    <scope>NUCLEOTIDE SEQUENCE [LARGE SCALE GENOMIC DNA]</scope>
    <source>
        <strain evidence="1">Aeromonas sp. 8C</strain>
    </source>
</reference>
<gene>
    <name evidence="1" type="ORF">AERO8C_20262</name>
</gene>
<dbReference type="AlphaFoldDB" id="A0A653L2G5"/>